<accession>A0ABY8IYQ6</accession>
<organism evidence="2 3">
    <name type="scientific">Halobacillus naozhouensis</name>
    <dbReference type="NCBI Taxonomy" id="554880"/>
    <lineage>
        <taxon>Bacteria</taxon>
        <taxon>Bacillati</taxon>
        <taxon>Bacillota</taxon>
        <taxon>Bacilli</taxon>
        <taxon>Bacillales</taxon>
        <taxon>Bacillaceae</taxon>
        <taxon>Halobacillus</taxon>
    </lineage>
</organism>
<dbReference type="Proteomes" id="UP001221597">
    <property type="component" value="Chromosome"/>
</dbReference>
<evidence type="ECO:0000256" key="1">
    <source>
        <dbReference type="SAM" id="Phobius"/>
    </source>
</evidence>
<keyword evidence="1" id="KW-1133">Transmembrane helix</keyword>
<keyword evidence="1" id="KW-0472">Membrane</keyword>
<evidence type="ECO:0000313" key="3">
    <source>
        <dbReference type="Proteomes" id="UP001221597"/>
    </source>
</evidence>
<dbReference type="RefSeq" id="WP_283076318.1">
    <property type="nucleotide sequence ID" value="NZ_CP121671.1"/>
</dbReference>
<feature type="transmembrane region" description="Helical" evidence="1">
    <location>
        <begin position="6"/>
        <end position="23"/>
    </location>
</feature>
<name>A0ABY8IYQ6_9BACI</name>
<gene>
    <name evidence="2" type="ORF">P9989_18465</name>
</gene>
<reference evidence="2 3" key="1">
    <citation type="submission" date="2023-04" db="EMBL/GenBank/DDBJ databases">
        <title>Genome sequence of Halobacillus naozhouensis KACC 21980.</title>
        <authorList>
            <person name="Kim S."/>
            <person name="Heo J."/>
            <person name="Kwon S.-W."/>
        </authorList>
    </citation>
    <scope>NUCLEOTIDE SEQUENCE [LARGE SCALE GENOMIC DNA]</scope>
    <source>
        <strain evidence="2 3">KCTC 13234</strain>
    </source>
</reference>
<proteinExistence type="predicted"/>
<protein>
    <submittedName>
        <fullName evidence="2">Uncharacterized protein</fullName>
    </submittedName>
</protein>
<sequence length="50" mass="5649">MINICGCWFPGVVVIWAGIVLYWRQQRNQAGSLAPWMATGLADAFFNDFL</sequence>
<keyword evidence="1" id="KW-0812">Transmembrane</keyword>
<keyword evidence="3" id="KW-1185">Reference proteome</keyword>
<evidence type="ECO:0000313" key="2">
    <source>
        <dbReference type="EMBL" id="WFT74319.1"/>
    </source>
</evidence>
<dbReference type="EMBL" id="CP121671">
    <property type="protein sequence ID" value="WFT74319.1"/>
    <property type="molecule type" value="Genomic_DNA"/>
</dbReference>